<dbReference type="Pfam" id="PF01396">
    <property type="entry name" value="Zn_ribbon_Top1"/>
    <property type="match status" value="1"/>
</dbReference>
<keyword evidence="4" id="KW-0863">Zinc-finger</keyword>
<dbReference type="CDD" id="cd00186">
    <property type="entry name" value="TOP1Ac"/>
    <property type="match status" value="1"/>
</dbReference>
<comment type="function">
    <text evidence="10">Releases the supercoiling and torsional tension of DNA, which is introduced during the DNA replication and transcription, by transiently cleaving and rejoining one strand of the DNA duplex. Introduces a single-strand break via transesterification at a target site in duplex DNA. The scissile phosphodiester is attacked by the catalytic tyrosine of the enzyme, resulting in the formation of a DNA-(5'-phosphotyrosyl)-enzyme intermediate and the expulsion of a 3'-OH DNA strand. The free DNA strand then undergoes passage around the unbroken strand, thus removing DNA supercoils. Finally, in the religation step, the DNA 3'-OH attacks the covalent intermediate to expel the active-site tyrosine and restore the DNA phosphodiester backbone.</text>
</comment>
<evidence type="ECO:0000256" key="6">
    <source>
        <dbReference type="ARBA" id="ARBA00022842"/>
    </source>
</evidence>
<dbReference type="Gene3D" id="1.10.460.10">
    <property type="entry name" value="Topoisomerase I, domain 2"/>
    <property type="match status" value="1"/>
</dbReference>
<feature type="site" description="Interaction with DNA" evidence="10">
    <location>
        <position position="142"/>
    </location>
</feature>
<dbReference type="PANTHER" id="PTHR42785">
    <property type="entry name" value="DNA TOPOISOMERASE, TYPE IA, CORE"/>
    <property type="match status" value="1"/>
</dbReference>
<dbReference type="PROSITE" id="PS52039">
    <property type="entry name" value="TOPO_IA_2"/>
    <property type="match status" value="1"/>
</dbReference>
<dbReference type="EMBL" id="LR215050">
    <property type="protein sequence ID" value="VEU82651.1"/>
    <property type="molecule type" value="Genomic_DNA"/>
</dbReference>
<evidence type="ECO:0000256" key="1">
    <source>
        <dbReference type="ARBA" id="ARBA00000213"/>
    </source>
</evidence>
<dbReference type="KEGG" id="ahk:NCTC10172_00671"/>
<dbReference type="SMART" id="SM00437">
    <property type="entry name" value="TOP1Ac"/>
    <property type="match status" value="1"/>
</dbReference>
<evidence type="ECO:0000256" key="7">
    <source>
        <dbReference type="ARBA" id="ARBA00023029"/>
    </source>
</evidence>
<reference evidence="13 14" key="1">
    <citation type="submission" date="2019-01" db="EMBL/GenBank/DDBJ databases">
        <authorList>
            <consortium name="Pathogen Informatics"/>
        </authorList>
    </citation>
    <scope>NUCLEOTIDE SEQUENCE [LARGE SCALE GENOMIC DNA]</scope>
    <source>
        <strain evidence="13 14">NCTC10172</strain>
    </source>
</reference>
<feature type="domain" description="Topo IA-type catalytic" evidence="12">
    <location>
        <begin position="131"/>
        <end position="542"/>
    </location>
</feature>
<evidence type="ECO:0000259" key="12">
    <source>
        <dbReference type="PROSITE" id="PS52039"/>
    </source>
</evidence>
<dbReference type="Gene3D" id="3.40.50.140">
    <property type="match status" value="1"/>
</dbReference>
<organism evidence="13 14">
    <name type="scientific">Acholeplasma hippikon</name>
    <dbReference type="NCBI Taxonomy" id="264636"/>
    <lineage>
        <taxon>Bacteria</taxon>
        <taxon>Bacillati</taxon>
        <taxon>Mycoplasmatota</taxon>
        <taxon>Mollicutes</taxon>
        <taxon>Acholeplasmatales</taxon>
        <taxon>Acholeplasmataceae</taxon>
        <taxon>Acholeplasma</taxon>
    </lineage>
</organism>
<comment type="subunit">
    <text evidence="10">Monomer.</text>
</comment>
<feature type="site" description="Interaction with DNA" evidence="10">
    <location>
        <position position="33"/>
    </location>
</feature>
<dbReference type="Pfam" id="PF01751">
    <property type="entry name" value="Toprim"/>
    <property type="match status" value="1"/>
</dbReference>
<keyword evidence="9 10" id="KW-0413">Isomerase</keyword>
<evidence type="ECO:0000256" key="8">
    <source>
        <dbReference type="ARBA" id="ARBA00023125"/>
    </source>
</evidence>
<keyword evidence="14" id="KW-1185">Reference proteome</keyword>
<evidence type="ECO:0000256" key="10">
    <source>
        <dbReference type="HAMAP-Rule" id="MF_00952"/>
    </source>
</evidence>
<dbReference type="PROSITE" id="PS00396">
    <property type="entry name" value="TOPO_IA_1"/>
    <property type="match status" value="1"/>
</dbReference>
<dbReference type="GO" id="GO:0005694">
    <property type="term" value="C:chromosome"/>
    <property type="evidence" value="ECO:0007669"/>
    <property type="project" value="InterPro"/>
</dbReference>
<feature type="site" description="Interaction with DNA" evidence="10">
    <location>
        <position position="141"/>
    </location>
</feature>
<comment type="caution">
    <text evidence="10">Lacks conserved residue(s) required for the propagation of feature annotation.</text>
</comment>
<dbReference type="PANTHER" id="PTHR42785:SF1">
    <property type="entry name" value="DNA TOPOISOMERASE"/>
    <property type="match status" value="1"/>
</dbReference>
<dbReference type="InterPro" id="IPR003601">
    <property type="entry name" value="Topo_IA_2"/>
</dbReference>
<evidence type="ECO:0000256" key="3">
    <source>
        <dbReference type="ARBA" id="ARBA00022723"/>
    </source>
</evidence>
<comment type="similarity">
    <text evidence="2 10">Belongs to the type IA topoisomerase family.</text>
</comment>
<evidence type="ECO:0000313" key="13">
    <source>
        <dbReference type="EMBL" id="VEU82651.1"/>
    </source>
</evidence>
<dbReference type="SMART" id="SM00436">
    <property type="entry name" value="TOP1Bc"/>
    <property type="match status" value="1"/>
</dbReference>
<proteinExistence type="inferred from homology"/>
<dbReference type="GO" id="GO:0003917">
    <property type="term" value="F:DNA topoisomerase type I (single strand cut, ATP-independent) activity"/>
    <property type="evidence" value="ECO:0007669"/>
    <property type="project" value="UniProtKB-UniRule"/>
</dbReference>
<dbReference type="PRINTS" id="PR00417">
    <property type="entry name" value="PRTPISMRASEI"/>
</dbReference>
<keyword evidence="7 10" id="KW-0799">Topoisomerase</keyword>
<dbReference type="InterPro" id="IPR000380">
    <property type="entry name" value="Topo_IA"/>
</dbReference>
<evidence type="ECO:0000259" key="11">
    <source>
        <dbReference type="PROSITE" id="PS50880"/>
    </source>
</evidence>
<feature type="active site" description="O-(5'-phospho-DNA)-tyrosine intermediate" evidence="10">
    <location>
        <position position="290"/>
    </location>
</feature>
<accession>A0A449BJK7</accession>
<dbReference type="InterPro" id="IPR013824">
    <property type="entry name" value="Topo_IA_cen_sub1"/>
</dbReference>
<dbReference type="RefSeq" id="WP_035369177.1">
    <property type="nucleotide sequence ID" value="NZ_LR215050.1"/>
</dbReference>
<dbReference type="PROSITE" id="PS50880">
    <property type="entry name" value="TOPRIM"/>
    <property type="match status" value="1"/>
</dbReference>
<dbReference type="STRING" id="1408416.GCA_000702765_00815"/>
<dbReference type="CDD" id="cd03363">
    <property type="entry name" value="TOPRIM_TopoIA_TopoI"/>
    <property type="match status" value="1"/>
</dbReference>
<dbReference type="GO" id="GO:0008270">
    <property type="term" value="F:zinc ion binding"/>
    <property type="evidence" value="ECO:0007669"/>
    <property type="project" value="UniProtKB-KW"/>
</dbReference>
<keyword evidence="8 10" id="KW-0238">DNA-binding</keyword>
<dbReference type="InterPro" id="IPR013498">
    <property type="entry name" value="Topo_IA_Znf"/>
</dbReference>
<dbReference type="Gene3D" id="1.10.290.10">
    <property type="entry name" value="Topoisomerase I, domain 4"/>
    <property type="match status" value="1"/>
</dbReference>
<dbReference type="GO" id="GO:0003677">
    <property type="term" value="F:DNA binding"/>
    <property type="evidence" value="ECO:0007669"/>
    <property type="project" value="UniProtKB-KW"/>
</dbReference>
<evidence type="ECO:0000313" key="14">
    <source>
        <dbReference type="Proteomes" id="UP000290909"/>
    </source>
</evidence>
<feature type="site" description="Interaction with DNA" evidence="10">
    <location>
        <position position="292"/>
    </location>
</feature>
<evidence type="ECO:0000256" key="2">
    <source>
        <dbReference type="ARBA" id="ARBA00009446"/>
    </source>
</evidence>
<protein>
    <recommendedName>
        <fullName evidence="10">DNA topoisomerase 1</fullName>
        <ecNumber evidence="10">5.6.2.1</ecNumber>
    </recommendedName>
    <alternativeName>
        <fullName evidence="10">DNA topoisomerase I</fullName>
    </alternativeName>
</protein>
<feature type="domain" description="Toprim" evidence="11">
    <location>
        <begin position="3"/>
        <end position="115"/>
    </location>
</feature>
<dbReference type="InterPro" id="IPR006171">
    <property type="entry name" value="TOPRIM_dom"/>
</dbReference>
<evidence type="ECO:0000256" key="4">
    <source>
        <dbReference type="ARBA" id="ARBA00022771"/>
    </source>
</evidence>
<dbReference type="Gene3D" id="2.70.20.10">
    <property type="entry name" value="Topoisomerase I, domain 3"/>
    <property type="match status" value="1"/>
</dbReference>
<dbReference type="Pfam" id="PF01131">
    <property type="entry name" value="Topoisom_bac"/>
    <property type="match status" value="1"/>
</dbReference>
<feature type="region of interest" description="Interaction with DNA" evidence="10">
    <location>
        <begin position="164"/>
        <end position="169"/>
    </location>
</feature>
<dbReference type="InterPro" id="IPR005733">
    <property type="entry name" value="TopoI_bac-type"/>
</dbReference>
<dbReference type="AlphaFoldDB" id="A0A449BJK7"/>
<feature type="site" description="Interaction with DNA" evidence="10">
    <location>
        <position position="474"/>
    </location>
</feature>
<dbReference type="Gene3D" id="3.30.65.10">
    <property type="entry name" value="Bacterial Topoisomerase I, domain 1"/>
    <property type="match status" value="1"/>
</dbReference>
<dbReference type="InterPro" id="IPR023405">
    <property type="entry name" value="Topo_IA_core_domain"/>
</dbReference>
<evidence type="ECO:0000256" key="5">
    <source>
        <dbReference type="ARBA" id="ARBA00022833"/>
    </source>
</evidence>
<dbReference type="NCBIfam" id="TIGR01051">
    <property type="entry name" value="topA_bact"/>
    <property type="match status" value="1"/>
</dbReference>
<keyword evidence="5" id="KW-0862">Zinc</keyword>
<sequence length="594" mass="66983">MSKRVIIVESPAKSKTISSYFDDEVTVLSSVGHIRDLATSGKDGLGVNVENDFEPDYKTISGKTALVNDLKKKTKGKEVFLATDPDREGEAIAWHLAQVLGLDLTEKNRIIFREITKPAIKEAINHPRTIDLNLVNSQETRRILDRIIGFKLSGLLKNKIKSQSAGRVQSVALRLICDLEKEIEAFIPEQYHTIHAYFGDLKADYIIPKDVMIKTDDANKIVETSTNPFIVSSVDEKETKRNPKAPLITSTLQQEAINSLGMTSQRVMSVAQKLYEGIEINGELVGLITYMRTDSDRLSQEFVGPAKHFIETTYGKKYVGTYRTNKSDSAQDAHEAIRPTDINRTPQSVESFLTKDEYKVYKKIYERAVASLMAPAIFNSTKVTLNANGNLYELDGSVLVFDGYLKVLSDLPKNKILPKFELNQELNADKVEAIEKFTTPPARYTEASLIKELESKGIGRPSTYASIINTLKSRDYVEVKEKKFYPTKQGILTVDELKKFFKNIMDVEYTSRMEKRLDQISEGNVSSKELLKTFYTNFIPQLEIAKKDMAKVEAVVTDKICPVCGSKLVIRKSKYGEFYGCSNFPKCKHIEPKL</sequence>
<dbReference type="InterPro" id="IPR003602">
    <property type="entry name" value="Topo_IA_DNA-bd_dom"/>
</dbReference>
<gene>
    <name evidence="10 13" type="primary">topA</name>
    <name evidence="13" type="ORF">NCTC10172_00671</name>
</gene>
<dbReference type="SMART" id="SM00493">
    <property type="entry name" value="TOPRIM"/>
    <property type="match status" value="1"/>
</dbReference>
<keyword evidence="6" id="KW-0460">Magnesium</keyword>
<dbReference type="InterPro" id="IPR028612">
    <property type="entry name" value="Topoisom_1_IA"/>
</dbReference>
<dbReference type="HAMAP" id="MF_00952">
    <property type="entry name" value="Topoisom_1_prok"/>
    <property type="match status" value="1"/>
</dbReference>
<name>A0A449BJK7_9MOLU</name>
<dbReference type="Proteomes" id="UP000290909">
    <property type="component" value="Chromosome"/>
</dbReference>
<dbReference type="EC" id="5.6.2.1" evidence="10"/>
<evidence type="ECO:0000256" key="9">
    <source>
        <dbReference type="ARBA" id="ARBA00023235"/>
    </source>
</evidence>
<dbReference type="InterPro" id="IPR013497">
    <property type="entry name" value="Topo_IA_cen"/>
</dbReference>
<keyword evidence="3" id="KW-0479">Metal-binding</keyword>
<dbReference type="GO" id="GO:0006265">
    <property type="term" value="P:DNA topological change"/>
    <property type="evidence" value="ECO:0007669"/>
    <property type="project" value="UniProtKB-UniRule"/>
</dbReference>
<dbReference type="InterPro" id="IPR013825">
    <property type="entry name" value="Topo_IA_cen_sub2"/>
</dbReference>
<feature type="site" description="Interaction with DNA" evidence="10">
    <location>
        <position position="145"/>
    </location>
</feature>
<dbReference type="InterPro" id="IPR023406">
    <property type="entry name" value="Topo_IA_AS"/>
</dbReference>
<comment type="catalytic activity">
    <reaction evidence="1 10">
        <text>ATP-independent breakage of single-stranded DNA, followed by passage and rejoining.</text>
        <dbReference type="EC" id="5.6.2.1"/>
    </reaction>
</comment>
<dbReference type="InterPro" id="IPR013826">
    <property type="entry name" value="Topo_IA_cen_sub3"/>
</dbReference>
<dbReference type="SUPFAM" id="SSF56712">
    <property type="entry name" value="Prokaryotic type I DNA topoisomerase"/>
    <property type="match status" value="1"/>
</dbReference>
<dbReference type="InterPro" id="IPR034149">
    <property type="entry name" value="TOPRIM_TopoI"/>
</dbReference>